<accession>B4LEM9</accession>
<dbReference type="Proteomes" id="UP000008792">
    <property type="component" value="Unassembled WGS sequence"/>
</dbReference>
<comment type="function">
    <text evidence="1">Chorion membrane (egg shell) protein; plays a role in protecting the egg from the environment.</text>
</comment>
<dbReference type="Pfam" id="PF03964">
    <property type="entry name" value="Chorion_2"/>
    <property type="match status" value="1"/>
</dbReference>
<dbReference type="InterPro" id="IPR005649">
    <property type="entry name" value="Chorion_2"/>
</dbReference>
<evidence type="ECO:0000313" key="7">
    <source>
        <dbReference type="Proteomes" id="UP000008792"/>
    </source>
</evidence>
<dbReference type="STRING" id="7244.B4LEM9"/>
<dbReference type="GeneID" id="6623444"/>
<evidence type="ECO:0000256" key="4">
    <source>
        <dbReference type="ARBA" id="ARBA00022729"/>
    </source>
</evidence>
<dbReference type="GO" id="GO:0005576">
    <property type="term" value="C:extracellular region"/>
    <property type="evidence" value="ECO:0007669"/>
    <property type="project" value="UniProtKB-SubCell"/>
</dbReference>
<keyword evidence="3" id="KW-0964">Secreted</keyword>
<feature type="signal peptide" evidence="5">
    <location>
        <begin position="1"/>
        <end position="16"/>
    </location>
</feature>
<dbReference type="KEGG" id="dvi:6623444"/>
<dbReference type="AlphaFoldDB" id="B4LEM9"/>
<dbReference type="FunCoup" id="B4LEM9">
    <property type="interactions" value="1"/>
</dbReference>
<dbReference type="HOGENOM" id="CLU_1410206_0_0_1"/>
<organism evidence="6 7">
    <name type="scientific">Drosophila virilis</name>
    <name type="common">Fruit fly</name>
    <dbReference type="NCBI Taxonomy" id="7244"/>
    <lineage>
        <taxon>Eukaryota</taxon>
        <taxon>Metazoa</taxon>
        <taxon>Ecdysozoa</taxon>
        <taxon>Arthropoda</taxon>
        <taxon>Hexapoda</taxon>
        <taxon>Insecta</taxon>
        <taxon>Pterygota</taxon>
        <taxon>Neoptera</taxon>
        <taxon>Endopterygota</taxon>
        <taxon>Diptera</taxon>
        <taxon>Brachycera</taxon>
        <taxon>Muscomorpha</taxon>
        <taxon>Ephydroidea</taxon>
        <taxon>Drosophilidae</taxon>
        <taxon>Drosophila</taxon>
    </lineage>
</organism>
<evidence type="ECO:0000256" key="3">
    <source>
        <dbReference type="ARBA" id="ARBA00022525"/>
    </source>
</evidence>
<evidence type="ECO:0000256" key="2">
    <source>
        <dbReference type="ARBA" id="ARBA00004613"/>
    </source>
</evidence>
<keyword evidence="4 5" id="KW-0732">Signal</keyword>
<dbReference type="InParanoid" id="B4LEM9"/>
<dbReference type="GO" id="GO:0042600">
    <property type="term" value="C:egg chorion"/>
    <property type="evidence" value="ECO:0007669"/>
    <property type="project" value="InterPro"/>
</dbReference>
<dbReference type="PhylomeDB" id="B4LEM9"/>
<dbReference type="EMBL" id="CH940647">
    <property type="protein sequence ID" value="EDW69114.1"/>
    <property type="molecule type" value="Genomic_DNA"/>
</dbReference>
<evidence type="ECO:0000313" key="6">
    <source>
        <dbReference type="EMBL" id="EDW69114.1"/>
    </source>
</evidence>
<evidence type="ECO:0000256" key="5">
    <source>
        <dbReference type="SAM" id="SignalP"/>
    </source>
</evidence>
<dbReference type="CTD" id="39000"/>
<sequence length="198" mass="20633">MNKFATLAVFISVCLAVGSCNYGGQHAGHGYGHHRSISSYGQRGDGSAAAASSAAAAGGNDQRPVEIVAGPRYGGSEQLRPILLDSGYQGGHNEYGRGHGNIGHLVGGGSYGGHIAGGNHGGNYGGHQRGYGRPRWSVQPAGATLLYPGQNSYRRYASPPEYTKVVLPVRAAPPVAKLYLPENNYGSHGGYHNEGPKY</sequence>
<dbReference type="OMA" id="AVIFCAC"/>
<feature type="chain" id="PRO_5002815895" evidence="5">
    <location>
        <begin position="17"/>
        <end position="198"/>
    </location>
</feature>
<name>B4LEM9_DROVI</name>
<reference evidence="6 7" key="1">
    <citation type="journal article" date="2007" name="Nature">
        <title>Evolution of genes and genomes on the Drosophila phylogeny.</title>
        <authorList>
            <consortium name="Drosophila 12 Genomes Consortium"/>
            <person name="Clark A.G."/>
            <person name="Eisen M.B."/>
            <person name="Smith D.R."/>
            <person name="Bergman C.M."/>
            <person name="Oliver B."/>
            <person name="Markow T.A."/>
            <person name="Kaufman T.C."/>
            <person name="Kellis M."/>
            <person name="Gelbart W."/>
            <person name="Iyer V.N."/>
            <person name="Pollard D.A."/>
            <person name="Sackton T.B."/>
            <person name="Larracuente A.M."/>
            <person name="Singh N.D."/>
            <person name="Abad J.P."/>
            <person name="Abt D.N."/>
            <person name="Adryan B."/>
            <person name="Aguade M."/>
            <person name="Akashi H."/>
            <person name="Anderson W.W."/>
            <person name="Aquadro C.F."/>
            <person name="Ardell D.H."/>
            <person name="Arguello R."/>
            <person name="Artieri C.G."/>
            <person name="Barbash D.A."/>
            <person name="Barker D."/>
            <person name="Barsanti P."/>
            <person name="Batterham P."/>
            <person name="Batzoglou S."/>
            <person name="Begun D."/>
            <person name="Bhutkar A."/>
            <person name="Blanco E."/>
            <person name="Bosak S.A."/>
            <person name="Bradley R.K."/>
            <person name="Brand A.D."/>
            <person name="Brent M.R."/>
            <person name="Brooks A.N."/>
            <person name="Brown R.H."/>
            <person name="Butlin R.K."/>
            <person name="Caggese C."/>
            <person name="Calvi B.R."/>
            <person name="Bernardo de Carvalho A."/>
            <person name="Caspi A."/>
            <person name="Castrezana S."/>
            <person name="Celniker S.E."/>
            <person name="Chang J.L."/>
            <person name="Chapple C."/>
            <person name="Chatterji S."/>
            <person name="Chinwalla A."/>
            <person name="Civetta A."/>
            <person name="Clifton S.W."/>
            <person name="Comeron J.M."/>
            <person name="Costello J.C."/>
            <person name="Coyne J.A."/>
            <person name="Daub J."/>
            <person name="David R.G."/>
            <person name="Delcher A.L."/>
            <person name="Delehaunty K."/>
            <person name="Do C.B."/>
            <person name="Ebling H."/>
            <person name="Edwards K."/>
            <person name="Eickbush T."/>
            <person name="Evans J.D."/>
            <person name="Filipski A."/>
            <person name="Findeiss S."/>
            <person name="Freyhult E."/>
            <person name="Fulton L."/>
            <person name="Fulton R."/>
            <person name="Garcia A.C."/>
            <person name="Gardiner A."/>
            <person name="Garfield D.A."/>
            <person name="Garvin B.E."/>
            <person name="Gibson G."/>
            <person name="Gilbert D."/>
            <person name="Gnerre S."/>
            <person name="Godfrey J."/>
            <person name="Good R."/>
            <person name="Gotea V."/>
            <person name="Gravely B."/>
            <person name="Greenberg A.J."/>
            <person name="Griffiths-Jones S."/>
            <person name="Gross S."/>
            <person name="Guigo R."/>
            <person name="Gustafson E.A."/>
            <person name="Haerty W."/>
            <person name="Hahn M.W."/>
            <person name="Halligan D.L."/>
            <person name="Halpern A.L."/>
            <person name="Halter G.M."/>
            <person name="Han M.V."/>
            <person name="Heger A."/>
            <person name="Hillier L."/>
            <person name="Hinrichs A.S."/>
            <person name="Holmes I."/>
            <person name="Hoskins R.A."/>
            <person name="Hubisz M.J."/>
            <person name="Hultmark D."/>
            <person name="Huntley M.A."/>
            <person name="Jaffe D.B."/>
            <person name="Jagadeeshan S."/>
            <person name="Jeck W.R."/>
            <person name="Johnson J."/>
            <person name="Jones C.D."/>
            <person name="Jordan W.C."/>
            <person name="Karpen G.H."/>
            <person name="Kataoka E."/>
            <person name="Keightley P.D."/>
            <person name="Kheradpour P."/>
            <person name="Kirkness E.F."/>
            <person name="Koerich L.B."/>
            <person name="Kristiansen K."/>
            <person name="Kudrna D."/>
            <person name="Kulathinal R.J."/>
            <person name="Kumar S."/>
            <person name="Kwok R."/>
            <person name="Lander E."/>
            <person name="Langley C.H."/>
            <person name="Lapoint R."/>
            <person name="Lazzaro B.P."/>
            <person name="Lee S.J."/>
            <person name="Levesque L."/>
            <person name="Li R."/>
            <person name="Lin C.F."/>
            <person name="Lin M.F."/>
            <person name="Lindblad-Toh K."/>
            <person name="Llopart A."/>
            <person name="Long M."/>
            <person name="Low L."/>
            <person name="Lozovsky E."/>
            <person name="Lu J."/>
            <person name="Luo M."/>
            <person name="Machado C.A."/>
            <person name="Makalowski W."/>
            <person name="Marzo M."/>
            <person name="Matsuda M."/>
            <person name="Matzkin L."/>
            <person name="McAllister B."/>
            <person name="McBride C.S."/>
            <person name="McKernan B."/>
            <person name="McKernan K."/>
            <person name="Mendez-Lago M."/>
            <person name="Minx P."/>
            <person name="Mollenhauer M.U."/>
            <person name="Montooth K."/>
            <person name="Mount S.M."/>
            <person name="Mu X."/>
            <person name="Myers E."/>
            <person name="Negre B."/>
            <person name="Newfeld S."/>
            <person name="Nielsen R."/>
            <person name="Noor M.A."/>
            <person name="O'Grady P."/>
            <person name="Pachter L."/>
            <person name="Papaceit M."/>
            <person name="Parisi M.J."/>
            <person name="Parisi M."/>
            <person name="Parts L."/>
            <person name="Pedersen J.S."/>
            <person name="Pesole G."/>
            <person name="Phillippy A.M."/>
            <person name="Ponting C.P."/>
            <person name="Pop M."/>
            <person name="Porcelli D."/>
            <person name="Powell J.R."/>
            <person name="Prohaska S."/>
            <person name="Pruitt K."/>
            <person name="Puig M."/>
            <person name="Quesneville H."/>
            <person name="Ram K.R."/>
            <person name="Rand D."/>
            <person name="Rasmussen M.D."/>
            <person name="Reed L.K."/>
            <person name="Reenan R."/>
            <person name="Reily A."/>
            <person name="Remington K.A."/>
            <person name="Rieger T.T."/>
            <person name="Ritchie M.G."/>
            <person name="Robin C."/>
            <person name="Rogers Y.H."/>
            <person name="Rohde C."/>
            <person name="Rozas J."/>
            <person name="Rubenfield M.J."/>
            <person name="Ruiz A."/>
            <person name="Russo S."/>
            <person name="Salzberg S.L."/>
            <person name="Sanchez-Gracia A."/>
            <person name="Saranga D.J."/>
            <person name="Sato H."/>
            <person name="Schaeffer S.W."/>
            <person name="Schatz M.C."/>
            <person name="Schlenke T."/>
            <person name="Schwartz R."/>
            <person name="Segarra C."/>
            <person name="Singh R.S."/>
            <person name="Sirot L."/>
            <person name="Sirota M."/>
            <person name="Sisneros N.B."/>
            <person name="Smith C.D."/>
            <person name="Smith T.F."/>
            <person name="Spieth J."/>
            <person name="Stage D.E."/>
            <person name="Stark A."/>
            <person name="Stephan W."/>
            <person name="Strausberg R.L."/>
            <person name="Strempel S."/>
            <person name="Sturgill D."/>
            <person name="Sutton G."/>
            <person name="Sutton G.G."/>
            <person name="Tao W."/>
            <person name="Teichmann S."/>
            <person name="Tobari Y.N."/>
            <person name="Tomimura Y."/>
            <person name="Tsolas J.M."/>
            <person name="Valente V.L."/>
            <person name="Venter E."/>
            <person name="Venter J.C."/>
            <person name="Vicario S."/>
            <person name="Vieira F.G."/>
            <person name="Vilella A.J."/>
            <person name="Villasante A."/>
            <person name="Walenz B."/>
            <person name="Wang J."/>
            <person name="Wasserman M."/>
            <person name="Watts T."/>
            <person name="Wilson D."/>
            <person name="Wilson R.K."/>
            <person name="Wing R.A."/>
            <person name="Wolfner M.F."/>
            <person name="Wong A."/>
            <person name="Wong G.K."/>
            <person name="Wu C.I."/>
            <person name="Wu G."/>
            <person name="Yamamoto D."/>
            <person name="Yang H.P."/>
            <person name="Yang S.P."/>
            <person name="Yorke J.A."/>
            <person name="Yoshida K."/>
            <person name="Zdobnov E."/>
            <person name="Zhang P."/>
            <person name="Zhang Y."/>
            <person name="Zimin A.V."/>
            <person name="Baldwin J."/>
            <person name="Abdouelleil A."/>
            <person name="Abdulkadir J."/>
            <person name="Abebe A."/>
            <person name="Abera B."/>
            <person name="Abreu J."/>
            <person name="Acer S.C."/>
            <person name="Aftuck L."/>
            <person name="Alexander A."/>
            <person name="An P."/>
            <person name="Anderson E."/>
            <person name="Anderson S."/>
            <person name="Arachi H."/>
            <person name="Azer M."/>
            <person name="Bachantsang P."/>
            <person name="Barry A."/>
            <person name="Bayul T."/>
            <person name="Berlin A."/>
            <person name="Bessette D."/>
            <person name="Bloom T."/>
            <person name="Blye J."/>
            <person name="Boguslavskiy L."/>
            <person name="Bonnet C."/>
            <person name="Boukhgalter B."/>
            <person name="Bourzgui I."/>
            <person name="Brown A."/>
            <person name="Cahill P."/>
            <person name="Channer S."/>
            <person name="Cheshatsang Y."/>
            <person name="Chuda L."/>
            <person name="Citroen M."/>
            <person name="Collymore A."/>
            <person name="Cooke P."/>
            <person name="Costello M."/>
            <person name="D'Aco K."/>
            <person name="Daza R."/>
            <person name="De Haan G."/>
            <person name="DeGray S."/>
            <person name="DeMaso C."/>
            <person name="Dhargay N."/>
            <person name="Dooley K."/>
            <person name="Dooley E."/>
            <person name="Doricent M."/>
            <person name="Dorje P."/>
            <person name="Dorjee K."/>
            <person name="Dupes A."/>
            <person name="Elong R."/>
            <person name="Falk J."/>
            <person name="Farina A."/>
            <person name="Faro S."/>
            <person name="Ferguson D."/>
            <person name="Fisher S."/>
            <person name="Foley C.D."/>
            <person name="Franke A."/>
            <person name="Friedrich D."/>
            <person name="Gadbois L."/>
            <person name="Gearin G."/>
            <person name="Gearin C.R."/>
            <person name="Giannoukos G."/>
            <person name="Goode T."/>
            <person name="Graham J."/>
            <person name="Grandbois E."/>
            <person name="Grewal S."/>
            <person name="Gyaltsen K."/>
            <person name="Hafez N."/>
            <person name="Hagos B."/>
            <person name="Hall J."/>
            <person name="Henson C."/>
            <person name="Hollinger A."/>
            <person name="Honan T."/>
            <person name="Huard M.D."/>
            <person name="Hughes L."/>
            <person name="Hurhula B."/>
            <person name="Husby M.E."/>
            <person name="Kamat A."/>
            <person name="Kanga B."/>
            <person name="Kashin S."/>
            <person name="Khazanovich D."/>
            <person name="Kisner P."/>
            <person name="Lance K."/>
            <person name="Lara M."/>
            <person name="Lee W."/>
            <person name="Lennon N."/>
            <person name="Letendre F."/>
            <person name="LeVine R."/>
            <person name="Lipovsky A."/>
            <person name="Liu X."/>
            <person name="Liu J."/>
            <person name="Liu S."/>
            <person name="Lokyitsang T."/>
            <person name="Lokyitsang Y."/>
            <person name="Lubonja R."/>
            <person name="Lui A."/>
            <person name="MacDonald P."/>
            <person name="Magnisalis V."/>
            <person name="Maru K."/>
            <person name="Matthews C."/>
            <person name="McCusker W."/>
            <person name="McDonough S."/>
            <person name="Mehta T."/>
            <person name="Meldrim J."/>
            <person name="Meneus L."/>
            <person name="Mihai O."/>
            <person name="Mihalev A."/>
            <person name="Mihova T."/>
            <person name="Mittelman R."/>
            <person name="Mlenga V."/>
            <person name="Montmayeur A."/>
            <person name="Mulrain L."/>
            <person name="Navidi A."/>
            <person name="Naylor J."/>
            <person name="Negash T."/>
            <person name="Nguyen T."/>
            <person name="Nguyen N."/>
            <person name="Nicol R."/>
            <person name="Norbu C."/>
            <person name="Norbu N."/>
            <person name="Novod N."/>
            <person name="O'Neill B."/>
            <person name="Osman S."/>
            <person name="Markiewicz E."/>
            <person name="Oyono O.L."/>
            <person name="Patti C."/>
            <person name="Phunkhang P."/>
            <person name="Pierre F."/>
            <person name="Priest M."/>
            <person name="Raghuraman S."/>
            <person name="Rege F."/>
            <person name="Reyes R."/>
            <person name="Rise C."/>
            <person name="Rogov P."/>
            <person name="Ross K."/>
            <person name="Ryan E."/>
            <person name="Settipalli S."/>
            <person name="Shea T."/>
            <person name="Sherpa N."/>
            <person name="Shi L."/>
            <person name="Shih D."/>
            <person name="Sparrow T."/>
            <person name="Spaulding J."/>
            <person name="Stalker J."/>
            <person name="Stange-Thomann N."/>
            <person name="Stavropoulos S."/>
            <person name="Stone C."/>
            <person name="Strader C."/>
            <person name="Tesfaye S."/>
            <person name="Thomson T."/>
            <person name="Thoulutsang Y."/>
            <person name="Thoulutsang D."/>
            <person name="Topham K."/>
            <person name="Topping I."/>
            <person name="Tsamla T."/>
            <person name="Vassiliev H."/>
            <person name="Vo A."/>
            <person name="Wangchuk T."/>
            <person name="Wangdi T."/>
            <person name="Weiand M."/>
            <person name="Wilkinson J."/>
            <person name="Wilson A."/>
            <person name="Yadav S."/>
            <person name="Young G."/>
            <person name="Yu Q."/>
            <person name="Zembek L."/>
            <person name="Zhong D."/>
            <person name="Zimmer A."/>
            <person name="Zwirko Z."/>
            <person name="Jaffe D.B."/>
            <person name="Alvarez P."/>
            <person name="Brockman W."/>
            <person name="Butler J."/>
            <person name="Chin C."/>
            <person name="Gnerre S."/>
            <person name="Grabherr M."/>
            <person name="Kleber M."/>
            <person name="Mauceli E."/>
            <person name="MacCallum I."/>
        </authorList>
    </citation>
    <scope>NUCLEOTIDE SEQUENCE [LARGE SCALE GENOMIC DNA]</scope>
    <source>
        <strain evidence="7">Tucson 15010-1051.87</strain>
    </source>
</reference>
<evidence type="ECO:0000256" key="1">
    <source>
        <dbReference type="ARBA" id="ARBA00002036"/>
    </source>
</evidence>
<keyword evidence="7" id="KW-1185">Reference proteome</keyword>
<gene>
    <name evidence="6" type="primary">Dvir\Cp19</name>
    <name evidence="6" type="ORF">Dvir_GJ13068</name>
</gene>
<dbReference type="OrthoDB" id="7859712at2759"/>
<protein>
    <submittedName>
        <fullName evidence="6">Chorion protein 19</fullName>
    </submittedName>
</protein>
<dbReference type="PROSITE" id="PS51257">
    <property type="entry name" value="PROKAR_LIPOPROTEIN"/>
    <property type="match status" value="1"/>
</dbReference>
<proteinExistence type="predicted"/>
<comment type="subcellular location">
    <subcellularLocation>
        <location evidence="2">Secreted</location>
    </subcellularLocation>
</comment>